<keyword evidence="15" id="KW-1185">Reference proteome</keyword>
<dbReference type="GO" id="GO:0034040">
    <property type="term" value="F:ATPase-coupled lipid transmembrane transporter activity"/>
    <property type="evidence" value="ECO:0007669"/>
    <property type="project" value="InterPro"/>
</dbReference>
<comment type="caution">
    <text evidence="14">The sequence shown here is derived from an EMBL/GenBank/DDBJ whole genome shotgun (WGS) entry which is preliminary data.</text>
</comment>
<dbReference type="AlphaFoldDB" id="A0A936ZDG7"/>
<keyword evidence="7" id="KW-1278">Translocase</keyword>
<keyword evidence="10 11" id="KW-0472">Membrane</keyword>
<keyword evidence="9" id="KW-0445">Lipid transport</keyword>
<evidence type="ECO:0000256" key="5">
    <source>
        <dbReference type="ARBA" id="ARBA00022741"/>
    </source>
</evidence>
<dbReference type="Pfam" id="PF00664">
    <property type="entry name" value="ABC_membrane"/>
    <property type="match status" value="1"/>
</dbReference>
<dbReference type="PROSITE" id="PS50929">
    <property type="entry name" value="ABC_TM1F"/>
    <property type="match status" value="1"/>
</dbReference>
<accession>A0A936ZDG7</accession>
<dbReference type="InterPro" id="IPR011917">
    <property type="entry name" value="ABC_transpr_lipidA"/>
</dbReference>
<dbReference type="GO" id="GO:0005886">
    <property type="term" value="C:plasma membrane"/>
    <property type="evidence" value="ECO:0007669"/>
    <property type="project" value="UniProtKB-SubCell"/>
</dbReference>
<dbReference type="InterPro" id="IPR017871">
    <property type="entry name" value="ABC_transporter-like_CS"/>
</dbReference>
<dbReference type="SUPFAM" id="SSF52540">
    <property type="entry name" value="P-loop containing nucleoside triphosphate hydrolases"/>
    <property type="match status" value="1"/>
</dbReference>
<dbReference type="PROSITE" id="PS00211">
    <property type="entry name" value="ABC_TRANSPORTER_1"/>
    <property type="match status" value="1"/>
</dbReference>
<keyword evidence="5" id="KW-0547">Nucleotide-binding</keyword>
<name>A0A936ZDG7_9BURK</name>
<evidence type="ECO:0000256" key="4">
    <source>
        <dbReference type="ARBA" id="ARBA00022692"/>
    </source>
</evidence>
<dbReference type="GO" id="GO:0015421">
    <property type="term" value="F:ABC-type oligopeptide transporter activity"/>
    <property type="evidence" value="ECO:0007669"/>
    <property type="project" value="TreeGrafter"/>
</dbReference>
<evidence type="ECO:0000256" key="11">
    <source>
        <dbReference type="SAM" id="Phobius"/>
    </source>
</evidence>
<feature type="transmembrane region" description="Helical" evidence="11">
    <location>
        <begin position="232"/>
        <end position="256"/>
    </location>
</feature>
<dbReference type="InterPro" id="IPR011527">
    <property type="entry name" value="ABC1_TM_dom"/>
</dbReference>
<dbReference type="NCBIfam" id="TIGR02203">
    <property type="entry name" value="MsbA_lipidA"/>
    <property type="match status" value="1"/>
</dbReference>
<evidence type="ECO:0000256" key="7">
    <source>
        <dbReference type="ARBA" id="ARBA00022967"/>
    </source>
</evidence>
<dbReference type="Gene3D" id="1.20.1560.10">
    <property type="entry name" value="ABC transporter type 1, transmembrane domain"/>
    <property type="match status" value="1"/>
</dbReference>
<evidence type="ECO:0000313" key="14">
    <source>
        <dbReference type="EMBL" id="MBL0418917.1"/>
    </source>
</evidence>
<evidence type="ECO:0000256" key="9">
    <source>
        <dbReference type="ARBA" id="ARBA00023055"/>
    </source>
</evidence>
<organism evidence="14 15">
    <name type="scientific">Ramlibacter aurantiacus</name>
    <dbReference type="NCBI Taxonomy" id="2801330"/>
    <lineage>
        <taxon>Bacteria</taxon>
        <taxon>Pseudomonadati</taxon>
        <taxon>Pseudomonadota</taxon>
        <taxon>Betaproteobacteria</taxon>
        <taxon>Burkholderiales</taxon>
        <taxon>Comamonadaceae</taxon>
        <taxon>Ramlibacter</taxon>
    </lineage>
</organism>
<gene>
    <name evidence="14" type="primary">msbA</name>
    <name evidence="14" type="ORF">JI739_01030</name>
</gene>
<dbReference type="InterPro" id="IPR003593">
    <property type="entry name" value="AAA+_ATPase"/>
</dbReference>
<dbReference type="EMBL" id="JAEQNA010000001">
    <property type="protein sequence ID" value="MBL0418917.1"/>
    <property type="molecule type" value="Genomic_DNA"/>
</dbReference>
<protein>
    <submittedName>
        <fullName evidence="14">Lipid A export permease/ATP-binding protein MsbA</fullName>
    </submittedName>
</protein>
<feature type="transmembrane region" description="Helical" evidence="11">
    <location>
        <begin position="268"/>
        <end position="285"/>
    </location>
</feature>
<evidence type="ECO:0000256" key="2">
    <source>
        <dbReference type="ARBA" id="ARBA00022448"/>
    </source>
</evidence>
<evidence type="ECO:0000259" key="13">
    <source>
        <dbReference type="PROSITE" id="PS50929"/>
    </source>
</evidence>
<dbReference type="RefSeq" id="WP_201683259.1">
    <property type="nucleotide sequence ID" value="NZ_JAEQNA010000001.1"/>
</dbReference>
<feature type="transmembrane region" description="Helical" evidence="11">
    <location>
        <begin position="12"/>
        <end position="34"/>
    </location>
</feature>
<evidence type="ECO:0000313" key="15">
    <source>
        <dbReference type="Proteomes" id="UP000613011"/>
    </source>
</evidence>
<dbReference type="InterPro" id="IPR036640">
    <property type="entry name" value="ABC1_TM_sf"/>
</dbReference>
<dbReference type="GO" id="GO:0005524">
    <property type="term" value="F:ATP binding"/>
    <property type="evidence" value="ECO:0007669"/>
    <property type="project" value="UniProtKB-KW"/>
</dbReference>
<dbReference type="InterPro" id="IPR003439">
    <property type="entry name" value="ABC_transporter-like_ATP-bd"/>
</dbReference>
<feature type="domain" description="ABC transporter" evidence="12">
    <location>
        <begin position="326"/>
        <end position="560"/>
    </location>
</feature>
<dbReference type="PANTHER" id="PTHR43394:SF1">
    <property type="entry name" value="ATP-BINDING CASSETTE SUB-FAMILY B MEMBER 10, MITOCHONDRIAL"/>
    <property type="match status" value="1"/>
</dbReference>
<dbReference type="Pfam" id="PF00005">
    <property type="entry name" value="ABC_tran"/>
    <property type="match status" value="1"/>
</dbReference>
<keyword evidence="8 11" id="KW-1133">Transmembrane helix</keyword>
<feature type="transmembrane region" description="Helical" evidence="11">
    <location>
        <begin position="46"/>
        <end position="69"/>
    </location>
</feature>
<evidence type="ECO:0000256" key="1">
    <source>
        <dbReference type="ARBA" id="ARBA00004651"/>
    </source>
</evidence>
<feature type="transmembrane region" description="Helical" evidence="11">
    <location>
        <begin position="137"/>
        <end position="166"/>
    </location>
</feature>
<evidence type="ECO:0000256" key="10">
    <source>
        <dbReference type="ARBA" id="ARBA00023136"/>
    </source>
</evidence>
<comment type="subcellular location">
    <subcellularLocation>
        <location evidence="1">Cell membrane</location>
        <topology evidence="1">Multi-pass membrane protein</topology>
    </subcellularLocation>
</comment>
<dbReference type="Gene3D" id="3.40.50.300">
    <property type="entry name" value="P-loop containing nucleotide triphosphate hydrolases"/>
    <property type="match status" value="1"/>
</dbReference>
<dbReference type="InterPro" id="IPR027417">
    <property type="entry name" value="P-loop_NTPase"/>
</dbReference>
<evidence type="ECO:0000256" key="3">
    <source>
        <dbReference type="ARBA" id="ARBA00022475"/>
    </source>
</evidence>
<keyword evidence="2" id="KW-0813">Transport</keyword>
<keyword evidence="4 11" id="KW-0812">Transmembrane</keyword>
<dbReference type="GO" id="GO:0016887">
    <property type="term" value="F:ATP hydrolysis activity"/>
    <property type="evidence" value="ECO:0007669"/>
    <property type="project" value="InterPro"/>
</dbReference>
<evidence type="ECO:0000256" key="6">
    <source>
        <dbReference type="ARBA" id="ARBA00022840"/>
    </source>
</evidence>
<keyword evidence="6" id="KW-0067">ATP-binding</keyword>
<dbReference type="CDD" id="cd18552">
    <property type="entry name" value="ABC_6TM_MsbA_like"/>
    <property type="match status" value="1"/>
</dbReference>
<evidence type="ECO:0000259" key="12">
    <source>
        <dbReference type="PROSITE" id="PS50893"/>
    </source>
</evidence>
<feature type="domain" description="ABC transmembrane type-1" evidence="13">
    <location>
        <begin position="13"/>
        <end position="294"/>
    </location>
</feature>
<evidence type="ECO:0000256" key="8">
    <source>
        <dbReference type="ARBA" id="ARBA00022989"/>
    </source>
</evidence>
<dbReference type="InterPro" id="IPR039421">
    <property type="entry name" value="Type_1_exporter"/>
</dbReference>
<keyword evidence="3" id="KW-1003">Cell membrane</keyword>
<sequence length="572" mass="61797">MRPYFGQQRWPWVVAAVATVIAAATEPLVPALLGPLLDHGFGQSRIPLWLVPVVLILLFALRGLAVFIAKMSLAKIANDGVMKLRRVMFERMQGAELADLSSLSASELSNTIVYEVQAGVTQLVYGVLSMVKDSLTLLALLIFLLVLNWQLSLFVLVLFPTVAWVMRTFTRRMYRMTTQSADATERLAYVIEENVLAQRVVRLHGAQAHQAGRFAGLSNTLRQLNMKASASAGAMTPLTQLLAAATLSAVIALALWQSRSSGETVGSFVSFITAMLMLIAPLKGLSEVSNPISRGLAAINRGLDFIDRLAMEHGGTVPLERARGRIDFDRVTVRYGADTAPALDQVALSVMPGETVALVGPSGGGKTTLANLLPRFVTAASGRVLLDGIDIAELRVQDLRRQIAMVSQDVVMLNESIAENVALGQPVDDDRVWACLQAANLSDHVATLPEGIRTPLGHNASALSGGQRQRLAIARALYKDAPVLILDEATSALDNESERLVQQALARVMTGRTTLVIAHRLSTIEKADRIVVLERGRIVEQGSHGDLIARGGLYSRLHHSDELVPHAAPEPP</sequence>
<dbReference type="SMART" id="SM00382">
    <property type="entry name" value="AAA"/>
    <property type="match status" value="1"/>
</dbReference>
<dbReference type="PROSITE" id="PS50893">
    <property type="entry name" value="ABC_TRANSPORTER_2"/>
    <property type="match status" value="1"/>
</dbReference>
<proteinExistence type="predicted"/>
<dbReference type="SUPFAM" id="SSF90123">
    <property type="entry name" value="ABC transporter transmembrane region"/>
    <property type="match status" value="1"/>
</dbReference>
<reference evidence="14" key="1">
    <citation type="submission" date="2021-01" db="EMBL/GenBank/DDBJ databases">
        <title>Ramlibacter sp. strain AW1 16S ribosomal RNA gene Genome sequencing and assembly.</title>
        <authorList>
            <person name="Kang M."/>
        </authorList>
    </citation>
    <scope>NUCLEOTIDE SEQUENCE</scope>
    <source>
        <strain evidence="14">AW1</strain>
    </source>
</reference>
<dbReference type="Proteomes" id="UP000613011">
    <property type="component" value="Unassembled WGS sequence"/>
</dbReference>
<dbReference type="PANTHER" id="PTHR43394">
    <property type="entry name" value="ATP-DEPENDENT PERMEASE MDL1, MITOCHONDRIAL"/>
    <property type="match status" value="1"/>
</dbReference>
<dbReference type="FunFam" id="3.40.50.300:FF:000221">
    <property type="entry name" value="Multidrug ABC transporter ATP-binding protein"/>
    <property type="match status" value="1"/>
</dbReference>